<evidence type="ECO:0000313" key="3">
    <source>
        <dbReference type="EMBL" id="CAF93470.1"/>
    </source>
</evidence>
<feature type="non-terminal residue" evidence="3">
    <location>
        <position position="1"/>
    </location>
</feature>
<feature type="compositionally biased region" description="Polar residues" evidence="1">
    <location>
        <begin position="1"/>
        <end position="12"/>
    </location>
</feature>
<dbReference type="GO" id="GO:0030334">
    <property type="term" value="P:regulation of cell migration"/>
    <property type="evidence" value="ECO:0007669"/>
    <property type="project" value="TreeGrafter"/>
</dbReference>
<feature type="region of interest" description="Disordered" evidence="1">
    <location>
        <begin position="1"/>
        <end position="24"/>
    </location>
</feature>
<dbReference type="InterPro" id="IPR031148">
    <property type="entry name" value="Plexin"/>
</dbReference>
<organism evidence="3">
    <name type="scientific">Tetraodon nigroviridis</name>
    <name type="common">Spotted green pufferfish</name>
    <name type="synonym">Chelonodon nigroviridis</name>
    <dbReference type="NCBI Taxonomy" id="99883"/>
    <lineage>
        <taxon>Eukaryota</taxon>
        <taxon>Metazoa</taxon>
        <taxon>Chordata</taxon>
        <taxon>Craniata</taxon>
        <taxon>Vertebrata</taxon>
        <taxon>Euteleostomi</taxon>
        <taxon>Actinopterygii</taxon>
        <taxon>Neopterygii</taxon>
        <taxon>Teleostei</taxon>
        <taxon>Neoteleostei</taxon>
        <taxon>Acanthomorphata</taxon>
        <taxon>Eupercaria</taxon>
        <taxon>Tetraodontiformes</taxon>
        <taxon>Tetradontoidea</taxon>
        <taxon>Tetraodontidae</taxon>
        <taxon>Tetraodon</taxon>
    </lineage>
</organism>
<dbReference type="GO" id="GO:0005886">
    <property type="term" value="C:plasma membrane"/>
    <property type="evidence" value="ECO:0007669"/>
    <property type="project" value="TreeGrafter"/>
</dbReference>
<proteinExistence type="predicted"/>
<dbReference type="KEGG" id="tng:GSTEN00009112G001"/>
<evidence type="ECO:0000256" key="1">
    <source>
        <dbReference type="SAM" id="MobiDB-lite"/>
    </source>
</evidence>
<dbReference type="AlphaFoldDB" id="Q4T0W2"/>
<dbReference type="GO" id="GO:0017154">
    <property type="term" value="F:semaphorin receptor activity"/>
    <property type="evidence" value="ECO:0007669"/>
    <property type="project" value="InterPro"/>
</dbReference>
<dbReference type="HOGENOM" id="CLU_004205_3_0_1"/>
<name>Q4T0W2_TETNG</name>
<reference evidence="3" key="1">
    <citation type="journal article" date="2004" name="Nature">
        <title>Genome duplication in the teleost fish Tetraodon nigroviridis reveals the early vertebrate proto-karyotype.</title>
        <authorList>
            <person name="Jaillon O."/>
            <person name="Aury J.-M."/>
            <person name="Brunet F."/>
            <person name="Petit J.-L."/>
            <person name="Stange-Thomann N."/>
            <person name="Mauceli E."/>
            <person name="Bouneau L."/>
            <person name="Fischer C."/>
            <person name="Ozouf-Costaz C."/>
            <person name="Bernot A."/>
            <person name="Nicaud S."/>
            <person name="Jaffe D."/>
            <person name="Fisher S."/>
            <person name="Lutfalla G."/>
            <person name="Dossat C."/>
            <person name="Segurens B."/>
            <person name="Dasilva C."/>
            <person name="Salanoubat M."/>
            <person name="Levy M."/>
            <person name="Boudet N."/>
            <person name="Castellano S."/>
            <person name="Anthouard V."/>
            <person name="Jubin C."/>
            <person name="Castelli V."/>
            <person name="Katinka M."/>
            <person name="Vacherie B."/>
            <person name="Biemont C."/>
            <person name="Skalli Z."/>
            <person name="Cattolico L."/>
            <person name="Poulain J."/>
            <person name="De Berardinis V."/>
            <person name="Cruaud C."/>
            <person name="Duprat S."/>
            <person name="Brottier P."/>
            <person name="Coutanceau J.-P."/>
            <person name="Gouzy J."/>
            <person name="Parra G."/>
            <person name="Lardier G."/>
            <person name="Chapple C."/>
            <person name="McKernan K.J."/>
            <person name="McEwan P."/>
            <person name="Bosak S."/>
            <person name="Kellis M."/>
            <person name="Volff J.-N."/>
            <person name="Guigo R."/>
            <person name="Zody M.C."/>
            <person name="Mesirov J."/>
            <person name="Lindblad-Toh K."/>
            <person name="Birren B."/>
            <person name="Nusbaum C."/>
            <person name="Kahn D."/>
            <person name="Robinson-Rechavi M."/>
            <person name="Laudet V."/>
            <person name="Schachter V."/>
            <person name="Quetier F."/>
            <person name="Saurin W."/>
            <person name="Scarpelli C."/>
            <person name="Wincker P."/>
            <person name="Lander E.S."/>
            <person name="Weissenbach J."/>
            <person name="Roest Crollius H."/>
        </authorList>
    </citation>
    <scope>NUCLEOTIDE SEQUENCE [LARGE SCALE GENOMIC DNA]</scope>
</reference>
<dbReference type="GO" id="GO:0002116">
    <property type="term" value="C:semaphorin receptor complex"/>
    <property type="evidence" value="ECO:0007669"/>
    <property type="project" value="TreeGrafter"/>
</dbReference>
<dbReference type="OrthoDB" id="125363at2759"/>
<dbReference type="Pfam" id="PF08337">
    <property type="entry name" value="Plexin_cytopl"/>
    <property type="match status" value="1"/>
</dbReference>
<dbReference type="InterPro" id="IPR013548">
    <property type="entry name" value="Plexin_cytoplasmic_RasGAP_dom"/>
</dbReference>
<feature type="non-terminal residue" evidence="3">
    <location>
        <position position="64"/>
    </location>
</feature>
<comment type="caution">
    <text evidence="3">The sequence shown here is derived from an EMBL/GenBank/DDBJ whole genome shotgun (WGS) entry which is preliminary data.</text>
</comment>
<dbReference type="PANTHER" id="PTHR22625:SF35">
    <property type="entry name" value="PLEXIN-A1"/>
    <property type="match status" value="1"/>
</dbReference>
<gene>
    <name evidence="3" type="ORF">GSTENG00009112001</name>
</gene>
<dbReference type="EMBL" id="CAAE01010828">
    <property type="protein sequence ID" value="CAF93470.1"/>
    <property type="molecule type" value="Genomic_DNA"/>
</dbReference>
<protein>
    <submittedName>
        <fullName evidence="3">(spotted green pufferfish) hypothetical protein</fullName>
    </submittedName>
</protein>
<evidence type="ECO:0000259" key="2">
    <source>
        <dbReference type="Pfam" id="PF08337"/>
    </source>
</evidence>
<sequence length="64" mass="7281">ESMLRTASSPDSLRSRTPMITPDLESGTKLWHLVKNHDHSDQREGDRGSKMVSEIYLTRLLATK</sequence>
<reference evidence="3" key="2">
    <citation type="submission" date="2004-02" db="EMBL/GenBank/DDBJ databases">
        <authorList>
            <consortium name="Genoscope"/>
            <consortium name="Whitehead Institute Centre for Genome Research"/>
        </authorList>
    </citation>
    <scope>NUCLEOTIDE SEQUENCE</scope>
</reference>
<dbReference type="PANTHER" id="PTHR22625">
    <property type="entry name" value="PLEXIN"/>
    <property type="match status" value="1"/>
</dbReference>
<accession>Q4T0W2</accession>
<feature type="domain" description="Plexin cytoplasmic RasGAP" evidence="2">
    <location>
        <begin position="4"/>
        <end position="64"/>
    </location>
</feature>